<evidence type="ECO:0000313" key="2">
    <source>
        <dbReference type="Proteomes" id="UP001239111"/>
    </source>
</evidence>
<evidence type="ECO:0000313" key="1">
    <source>
        <dbReference type="EMBL" id="KAJ8674507.1"/>
    </source>
</evidence>
<protein>
    <submittedName>
        <fullName evidence="1">Uncharacterized protein</fullName>
    </submittedName>
</protein>
<dbReference type="EMBL" id="CM056743">
    <property type="protein sequence ID" value="KAJ8674507.1"/>
    <property type="molecule type" value="Genomic_DNA"/>
</dbReference>
<sequence length="885" mass="101898">MTDSTDRALDRPKIPELSNRAIEGFFNIQENPNFHLRLSNRHHLIIKGKLRRFAESKRRSRKPPKFHVLINKLARTVVLELKKISLSDVDNTSTTTEMTVRDSVDFPGKYDFFFYIIKDENKKNENGTVRKRLKVFLSIPGRGRYGNKCCSEQHQIYQERLENTIGELGDTGYEIKGVFVPFSKAKGESAIETVNHSFSEVGKFLSGKKDSFINNAFIAKLLRVEVRESRNTINPLTNYDPHLFKWFANLNKARQYAGKIRKRIEEMYGFVDPQEFLESLTLHLLEKIEKEQPINSNSTNEILDRDVILQEYFEKLRKSSDRMHLKAYEERAEDVNDMEDLSHVISSFRTCLKMLWRRSEAIGFSNLLKYQSQCPEDNLIDYLTNNRHILEEDGEHFLFNVGNSIKETPGAEIRIRPSCSYCFTAFPLQFVRLLEDKEYCAEWVIYESLRIIFTPIGDTKENHSKTAKPTIDNADKNKIDSNDWGRGMQALVARRRGRKFRSKYLYNALQKCNRDAADSIFQKMDRKNVEENVKKSIMLRVNNNFPVLHYVSLNNLPERISSFLKWLDYEQRAEAINEVCNSLTPMDIAVISGYQQVVSELLRIADETGQELKQSLVENMLKASLKPHGPSWGPLHLAALLGHEDLLSILLDKGAEKKIENIWETKNDEEWTPLHCAAWENHERALKILLERGAKLEARTKDGFTALHLAAKHGCKEAVEMILEYAEEHLINPDGIEGILNSECGENKLTPLHLAVESNWFDVVQTLSSYSGINLNAKTADGRTPLHIASKEGYRKCIKVLLEEGANIKDLTEDGSNALHLAVTSRCKESIQLILEHAEKSFDLKHMLEFVNSENYEEKLTPPSSGWYKRLDVLNFLSRISRCKG</sequence>
<name>A0ACC2NTV9_9HYME</name>
<keyword evidence="2" id="KW-1185">Reference proteome</keyword>
<accession>A0ACC2NTV9</accession>
<gene>
    <name evidence="1" type="ORF">QAD02_005769</name>
</gene>
<dbReference type="Proteomes" id="UP001239111">
    <property type="component" value="Chromosome 3"/>
</dbReference>
<proteinExistence type="predicted"/>
<reference evidence="1" key="1">
    <citation type="submission" date="2023-04" db="EMBL/GenBank/DDBJ databases">
        <title>A chromosome-level genome assembly of the parasitoid wasp Eretmocerus hayati.</title>
        <authorList>
            <person name="Zhong Y."/>
            <person name="Liu S."/>
            <person name="Liu Y."/>
        </authorList>
    </citation>
    <scope>NUCLEOTIDE SEQUENCE</scope>
    <source>
        <strain evidence="1">ZJU_SS_LIU_2023</strain>
    </source>
</reference>
<organism evidence="1 2">
    <name type="scientific">Eretmocerus hayati</name>
    <dbReference type="NCBI Taxonomy" id="131215"/>
    <lineage>
        <taxon>Eukaryota</taxon>
        <taxon>Metazoa</taxon>
        <taxon>Ecdysozoa</taxon>
        <taxon>Arthropoda</taxon>
        <taxon>Hexapoda</taxon>
        <taxon>Insecta</taxon>
        <taxon>Pterygota</taxon>
        <taxon>Neoptera</taxon>
        <taxon>Endopterygota</taxon>
        <taxon>Hymenoptera</taxon>
        <taxon>Apocrita</taxon>
        <taxon>Proctotrupomorpha</taxon>
        <taxon>Chalcidoidea</taxon>
        <taxon>Aphelinidae</taxon>
        <taxon>Aphelininae</taxon>
        <taxon>Eretmocerus</taxon>
    </lineage>
</organism>
<comment type="caution">
    <text evidence="1">The sequence shown here is derived from an EMBL/GenBank/DDBJ whole genome shotgun (WGS) entry which is preliminary data.</text>
</comment>